<organism evidence="6 7">
    <name type="scientific">Puniceispirillum marinum (strain IMCC1322)</name>
    <dbReference type="NCBI Taxonomy" id="488538"/>
    <lineage>
        <taxon>Bacteria</taxon>
        <taxon>Pseudomonadati</taxon>
        <taxon>Pseudomonadota</taxon>
        <taxon>Alphaproteobacteria</taxon>
        <taxon>Candidatus Puniceispirillales</taxon>
        <taxon>Candidatus Puniceispirillaceae</taxon>
        <taxon>Candidatus Puniceispirillum</taxon>
    </lineage>
</organism>
<dbReference type="GO" id="GO:0000976">
    <property type="term" value="F:transcription cis-regulatory region binding"/>
    <property type="evidence" value="ECO:0007669"/>
    <property type="project" value="TreeGrafter"/>
</dbReference>
<dbReference type="KEGG" id="apb:SAR116_0048"/>
<dbReference type="SUPFAM" id="SSF47413">
    <property type="entry name" value="lambda repressor-like DNA-binding domains"/>
    <property type="match status" value="1"/>
</dbReference>
<name>D5BNM4_PUNMI</name>
<keyword evidence="1" id="KW-0678">Repressor</keyword>
<evidence type="ECO:0000256" key="4">
    <source>
        <dbReference type="ARBA" id="ARBA00023163"/>
    </source>
</evidence>
<dbReference type="InterPro" id="IPR000843">
    <property type="entry name" value="HTH_LacI"/>
</dbReference>
<dbReference type="PROSITE" id="PS50932">
    <property type="entry name" value="HTH_LACI_2"/>
    <property type="match status" value="1"/>
</dbReference>
<dbReference type="CDD" id="cd01392">
    <property type="entry name" value="HTH_LacI"/>
    <property type="match status" value="1"/>
</dbReference>
<dbReference type="CDD" id="cd06278">
    <property type="entry name" value="PBP1_LacI-like"/>
    <property type="match status" value="1"/>
</dbReference>
<sequence>MARDNATSLDVARHAGVSQSAVSRVFTPGASVSMKMADKVKRSADALGYRPNVLARSLITGQSRIIGLVVAYLDNQFYPEALERLSMSLQEQGYHVLVFMASKTAGNIDQVLEEILDYQVDGVIMASVAMSSSLATRCDEAGIPVVLFNRRQSDLCFSSVTSDNVSGGQKLARFLIAGGHQRIGHIAGWDGASTQHDREAGFVKGLQDAGQSLFARGCGNFILEEARIAARDMFSQSVIPDAVFVANDHMAFAVMDVLRFELGLSVPDDVSVVGYDDVQLASWTSYDLTTVRQPVNKMVSETIDILMARIEQGDSQLRNVELDGSLIVRGSAKMQEGWENAGV</sequence>
<dbReference type="Pfam" id="PF13377">
    <property type="entry name" value="Peripla_BP_3"/>
    <property type="match status" value="1"/>
</dbReference>
<keyword evidence="6" id="KW-0413">Isomerase</keyword>
<dbReference type="AlphaFoldDB" id="D5BNM4"/>
<dbReference type="GO" id="GO:0003700">
    <property type="term" value="F:DNA-binding transcription factor activity"/>
    <property type="evidence" value="ECO:0007669"/>
    <property type="project" value="TreeGrafter"/>
</dbReference>
<feature type="domain" description="HTH lacI-type" evidence="5">
    <location>
        <begin position="6"/>
        <end position="60"/>
    </location>
</feature>
<keyword evidence="4" id="KW-0804">Transcription</keyword>
<reference evidence="6 7" key="1">
    <citation type="journal article" date="2010" name="J. Bacteriol.">
        <title>Complete genome sequence of "Candidatus Puniceispirillum marinum" IMCC1322, a representative of the SAR116 clade in the Alphaproteobacteria.</title>
        <authorList>
            <person name="Oh H.M."/>
            <person name="Kwon K.K."/>
            <person name="Kang I."/>
            <person name="Kang S.G."/>
            <person name="Lee J.H."/>
            <person name="Kim S.J."/>
            <person name="Cho J.C."/>
        </authorList>
    </citation>
    <scope>NUCLEOTIDE SEQUENCE [LARGE SCALE GENOMIC DNA]</scope>
    <source>
        <strain evidence="6 7">IMCC1322</strain>
    </source>
</reference>
<dbReference type="PANTHER" id="PTHR30146">
    <property type="entry name" value="LACI-RELATED TRANSCRIPTIONAL REPRESSOR"/>
    <property type="match status" value="1"/>
</dbReference>
<dbReference type="Proteomes" id="UP000007460">
    <property type="component" value="Chromosome"/>
</dbReference>
<evidence type="ECO:0000256" key="2">
    <source>
        <dbReference type="ARBA" id="ARBA00023015"/>
    </source>
</evidence>
<dbReference type="Gene3D" id="3.40.50.2300">
    <property type="match status" value="2"/>
</dbReference>
<evidence type="ECO:0000256" key="3">
    <source>
        <dbReference type="ARBA" id="ARBA00023125"/>
    </source>
</evidence>
<evidence type="ECO:0000256" key="1">
    <source>
        <dbReference type="ARBA" id="ARBA00022491"/>
    </source>
</evidence>
<dbReference type="HOGENOM" id="CLU_037628_6_0_5"/>
<dbReference type="EC" id="5.1.1.1" evidence="6"/>
<gene>
    <name evidence="6" type="ordered locus">SAR116_0048</name>
</gene>
<dbReference type="SUPFAM" id="SSF53822">
    <property type="entry name" value="Periplasmic binding protein-like I"/>
    <property type="match status" value="1"/>
</dbReference>
<protein>
    <submittedName>
        <fullName evidence="6">Transcriptional regulatory protein, LacI family, putative</fullName>
        <ecNumber evidence="6">5.1.1.1</ecNumber>
    </submittedName>
</protein>
<accession>D5BNM4</accession>
<dbReference type="eggNOG" id="COG1609">
    <property type="taxonomic scope" value="Bacteria"/>
</dbReference>
<proteinExistence type="predicted"/>
<keyword evidence="7" id="KW-1185">Reference proteome</keyword>
<dbReference type="EMBL" id="CP001751">
    <property type="protein sequence ID" value="ADE38291.1"/>
    <property type="molecule type" value="Genomic_DNA"/>
</dbReference>
<evidence type="ECO:0000313" key="6">
    <source>
        <dbReference type="EMBL" id="ADE38291.1"/>
    </source>
</evidence>
<dbReference type="RefSeq" id="WP_013044921.1">
    <property type="nucleotide sequence ID" value="NC_014010.1"/>
</dbReference>
<evidence type="ECO:0000259" key="5">
    <source>
        <dbReference type="PROSITE" id="PS50932"/>
    </source>
</evidence>
<dbReference type="SMART" id="SM00354">
    <property type="entry name" value="HTH_LACI"/>
    <property type="match status" value="1"/>
</dbReference>
<dbReference type="InterPro" id="IPR028082">
    <property type="entry name" value="Peripla_BP_I"/>
</dbReference>
<dbReference type="GO" id="GO:0008784">
    <property type="term" value="F:alanine racemase activity"/>
    <property type="evidence" value="ECO:0007669"/>
    <property type="project" value="UniProtKB-EC"/>
</dbReference>
<dbReference type="InterPro" id="IPR046335">
    <property type="entry name" value="LacI/GalR-like_sensor"/>
</dbReference>
<dbReference type="OrthoDB" id="8433438at2"/>
<keyword evidence="2" id="KW-0805">Transcription regulation</keyword>
<dbReference type="Gene3D" id="1.10.260.40">
    <property type="entry name" value="lambda repressor-like DNA-binding domains"/>
    <property type="match status" value="1"/>
</dbReference>
<dbReference type="STRING" id="488538.SAR116_0048"/>
<dbReference type="Pfam" id="PF00356">
    <property type="entry name" value="LacI"/>
    <property type="match status" value="1"/>
</dbReference>
<evidence type="ECO:0000313" key="7">
    <source>
        <dbReference type="Proteomes" id="UP000007460"/>
    </source>
</evidence>
<dbReference type="InterPro" id="IPR010982">
    <property type="entry name" value="Lambda_DNA-bd_dom_sf"/>
</dbReference>
<keyword evidence="3" id="KW-0238">DNA-binding</keyword>
<dbReference type="PANTHER" id="PTHR30146:SF95">
    <property type="entry name" value="RIBOSE OPERON REPRESSOR"/>
    <property type="match status" value="1"/>
</dbReference>